<dbReference type="Pfam" id="PF13424">
    <property type="entry name" value="TPR_12"/>
    <property type="match status" value="2"/>
</dbReference>
<evidence type="ECO:0000256" key="3">
    <source>
        <dbReference type="SAM" id="Phobius"/>
    </source>
</evidence>
<dbReference type="InterPro" id="IPR019734">
    <property type="entry name" value="TPR_rpt"/>
</dbReference>
<dbReference type="PANTHER" id="PTHR10098:SF108">
    <property type="entry name" value="TETRATRICOPEPTIDE REPEAT PROTEIN 28"/>
    <property type="match status" value="1"/>
</dbReference>
<dbReference type="InterPro" id="IPR011712">
    <property type="entry name" value="Sig_transdc_His_kin_sub3_dim/P"/>
</dbReference>
<evidence type="ECO:0000256" key="1">
    <source>
        <dbReference type="PROSITE-ProRule" id="PRU00339"/>
    </source>
</evidence>
<protein>
    <submittedName>
        <fullName evidence="5">Tetratricopeptide repeat protein</fullName>
    </submittedName>
</protein>
<organism evidence="5 6">
    <name type="scientific">Aequorivita ciconiae</name>
    <dbReference type="NCBI Taxonomy" id="2494375"/>
    <lineage>
        <taxon>Bacteria</taxon>
        <taxon>Pseudomonadati</taxon>
        <taxon>Bacteroidota</taxon>
        <taxon>Flavobacteriia</taxon>
        <taxon>Flavobacteriales</taxon>
        <taxon>Flavobacteriaceae</taxon>
        <taxon>Aequorivita</taxon>
    </lineage>
</organism>
<accession>A0A410G6I3</accession>
<dbReference type="GO" id="GO:0000155">
    <property type="term" value="F:phosphorelay sensor kinase activity"/>
    <property type="evidence" value="ECO:0007669"/>
    <property type="project" value="InterPro"/>
</dbReference>
<dbReference type="Gene3D" id="1.25.40.10">
    <property type="entry name" value="Tetratricopeptide repeat domain"/>
    <property type="match status" value="3"/>
</dbReference>
<dbReference type="Pfam" id="PF13374">
    <property type="entry name" value="TPR_10"/>
    <property type="match status" value="1"/>
</dbReference>
<proteinExistence type="predicted"/>
<evidence type="ECO:0000313" key="6">
    <source>
        <dbReference type="Proteomes" id="UP000285517"/>
    </source>
</evidence>
<feature type="domain" description="Histidine kinase" evidence="4">
    <location>
        <begin position="571"/>
        <end position="658"/>
    </location>
</feature>
<dbReference type="InterPro" id="IPR005467">
    <property type="entry name" value="His_kinase_dom"/>
</dbReference>
<keyword evidence="3" id="KW-0812">Transmembrane</keyword>
<keyword evidence="1" id="KW-0802">TPR repeat</keyword>
<sequence>MIFRNTILLNAWLRNKKYYFHNMLIIRLLSLFFFVVFVSNFGFSQQKYGISIDSLNQQAISIYKSDPQKALSILNTALKKSESLRNNAYMALTKNNLGIVNREIGEFERAKTFSEEAVAISKDELVQASAYNNLGAVSRKMGRYQDAIEYYLSALKIYQEKNLEKEQATVNNNIGMVYSVLEMNEKAIEYHLKAKDFFEEVSDKKGISEAYNNIAIIYAQEGNFEEALSYFKHSLKVERELNDRKGIAESENNVGGVYYYMGKADSALFYFESSARIEKSIGNFSGVGASYNNIAQVMMENNQVKASKIYIDSAYYYASKSQTSHDVEMALYNYYEFYNANSDFKNSLKFYKNYSEYKDSILSLSNIQSLQELEIKYQTERKENEILHQRAQLAEKELEVRKKNTFIFGSLGLALVLGLIGYLLYNQQKLKNRQLHRESELKSALAKIETQNKLQEQRLRISRDLHDNIGAQLTFIISSIDNLKYGFTDIGQKLGDKLSGISSFTAQTIYELRDTIWAMNKENITFEDLHARIANFIEHAKNASGKTDFSFNLGETLDPGHMFSSVEGMNIYRIIQEAVNNALKYSNAEVVETNISKGTKQYHIEISDNGKGFDPGTVKMGNGLNNMKKRSREIGGQIHFISEINKGTKVILKFPIKK</sequence>
<dbReference type="PROSITE" id="PS50005">
    <property type="entry name" value="TPR"/>
    <property type="match status" value="2"/>
</dbReference>
<dbReference type="PROSITE" id="PS50109">
    <property type="entry name" value="HIS_KIN"/>
    <property type="match status" value="1"/>
</dbReference>
<dbReference type="RefSeq" id="WP_128251195.1">
    <property type="nucleotide sequence ID" value="NZ_CP034951.1"/>
</dbReference>
<dbReference type="GO" id="GO:0016020">
    <property type="term" value="C:membrane"/>
    <property type="evidence" value="ECO:0007669"/>
    <property type="project" value="InterPro"/>
</dbReference>
<keyword evidence="2" id="KW-0175">Coiled coil</keyword>
<dbReference type="OrthoDB" id="977000at2"/>
<dbReference type="SUPFAM" id="SSF48452">
    <property type="entry name" value="TPR-like"/>
    <property type="match status" value="1"/>
</dbReference>
<dbReference type="Gene3D" id="1.20.5.1930">
    <property type="match status" value="1"/>
</dbReference>
<dbReference type="SMART" id="SM00387">
    <property type="entry name" value="HATPase_c"/>
    <property type="match status" value="1"/>
</dbReference>
<evidence type="ECO:0000256" key="2">
    <source>
        <dbReference type="SAM" id="Coils"/>
    </source>
</evidence>
<dbReference type="Pfam" id="PF07730">
    <property type="entry name" value="HisKA_3"/>
    <property type="match status" value="1"/>
</dbReference>
<feature type="transmembrane region" description="Helical" evidence="3">
    <location>
        <begin position="24"/>
        <end position="43"/>
    </location>
</feature>
<dbReference type="InterPro" id="IPR003594">
    <property type="entry name" value="HATPase_dom"/>
</dbReference>
<name>A0A410G6I3_9FLAO</name>
<dbReference type="PANTHER" id="PTHR10098">
    <property type="entry name" value="RAPSYN-RELATED"/>
    <property type="match status" value="1"/>
</dbReference>
<dbReference type="InterPro" id="IPR036890">
    <property type="entry name" value="HATPase_C_sf"/>
</dbReference>
<dbReference type="InterPro" id="IPR011990">
    <property type="entry name" value="TPR-like_helical_dom_sf"/>
</dbReference>
<gene>
    <name evidence="5" type="ORF">EI546_14385</name>
</gene>
<evidence type="ECO:0000259" key="4">
    <source>
        <dbReference type="PROSITE" id="PS50109"/>
    </source>
</evidence>
<feature type="transmembrane region" description="Helical" evidence="3">
    <location>
        <begin position="406"/>
        <end position="425"/>
    </location>
</feature>
<dbReference type="PROSITE" id="PS50293">
    <property type="entry name" value="TPR_REGION"/>
    <property type="match status" value="2"/>
</dbReference>
<dbReference type="Pfam" id="PF02518">
    <property type="entry name" value="HATPase_c"/>
    <property type="match status" value="1"/>
</dbReference>
<keyword evidence="6" id="KW-1185">Reference proteome</keyword>
<dbReference type="GO" id="GO:0046983">
    <property type="term" value="F:protein dimerization activity"/>
    <property type="evidence" value="ECO:0007669"/>
    <property type="project" value="InterPro"/>
</dbReference>
<dbReference type="AlphaFoldDB" id="A0A410G6I3"/>
<feature type="coiled-coil region" evidence="2">
    <location>
        <begin position="370"/>
        <end position="399"/>
    </location>
</feature>
<dbReference type="CDD" id="cd16917">
    <property type="entry name" value="HATPase_UhpB-NarQ-NarX-like"/>
    <property type="match status" value="1"/>
</dbReference>
<dbReference type="Gene3D" id="3.30.565.10">
    <property type="entry name" value="Histidine kinase-like ATPase, C-terminal domain"/>
    <property type="match status" value="1"/>
</dbReference>
<reference evidence="5 6" key="1">
    <citation type="submission" date="2019-01" db="EMBL/GenBank/DDBJ databases">
        <title>Complete genome sequencing of Aequorivita sp. H23M31.</title>
        <authorList>
            <person name="Bae J.-W."/>
        </authorList>
    </citation>
    <scope>NUCLEOTIDE SEQUENCE [LARGE SCALE GENOMIC DNA]</scope>
    <source>
        <strain evidence="5 6">H23M31</strain>
    </source>
</reference>
<keyword evidence="3" id="KW-1133">Transmembrane helix</keyword>
<dbReference type="EMBL" id="CP034951">
    <property type="protein sequence ID" value="QAA82831.1"/>
    <property type="molecule type" value="Genomic_DNA"/>
</dbReference>
<evidence type="ECO:0000313" key="5">
    <source>
        <dbReference type="EMBL" id="QAA82831.1"/>
    </source>
</evidence>
<feature type="repeat" description="TPR" evidence="1">
    <location>
        <begin position="128"/>
        <end position="161"/>
    </location>
</feature>
<dbReference type="Proteomes" id="UP000285517">
    <property type="component" value="Chromosome"/>
</dbReference>
<dbReference type="SMART" id="SM00028">
    <property type="entry name" value="TPR"/>
    <property type="match status" value="5"/>
</dbReference>
<dbReference type="SUPFAM" id="SSF55874">
    <property type="entry name" value="ATPase domain of HSP90 chaperone/DNA topoisomerase II/histidine kinase"/>
    <property type="match status" value="1"/>
</dbReference>
<feature type="repeat" description="TPR" evidence="1">
    <location>
        <begin position="208"/>
        <end position="241"/>
    </location>
</feature>
<dbReference type="KEGG" id="aev:EI546_14385"/>
<keyword evidence="3" id="KW-0472">Membrane</keyword>